<keyword evidence="1" id="KW-1133">Transmembrane helix</keyword>
<comment type="function">
    <text evidence="1">May be involved in the degradation of misfolded endoplasmic reticulum (ER) luminal proteins.</text>
</comment>
<comment type="caution">
    <text evidence="1">Lacks conserved residue(s) required for the propagation of feature annotation.</text>
</comment>
<reference evidence="4" key="1">
    <citation type="journal article" date="2015" name="Genome Announc.">
        <title>Draft genome sequence of Talaromyces cellulolyticus strain Y-94, a source of lignocellulosic biomass-degrading enzymes.</title>
        <authorList>
            <person name="Fujii T."/>
            <person name="Koike H."/>
            <person name="Sawayama S."/>
            <person name="Yano S."/>
            <person name="Inoue H."/>
        </authorList>
    </citation>
    <scope>NUCLEOTIDE SEQUENCE [LARGE SCALE GENOMIC DNA]</scope>
    <source>
        <strain evidence="4">Y-94</strain>
    </source>
</reference>
<evidence type="ECO:0000256" key="1">
    <source>
        <dbReference type="RuleBase" id="RU363059"/>
    </source>
</evidence>
<dbReference type="GO" id="GO:0005789">
    <property type="term" value="C:endoplasmic reticulum membrane"/>
    <property type="evidence" value="ECO:0007669"/>
    <property type="project" value="UniProtKB-SubCell"/>
</dbReference>
<evidence type="ECO:0000313" key="3">
    <source>
        <dbReference type="EMBL" id="GAM40160.1"/>
    </source>
</evidence>
<dbReference type="EMBL" id="DF933834">
    <property type="protein sequence ID" value="GAM40160.1"/>
    <property type="molecule type" value="Genomic_DNA"/>
</dbReference>
<dbReference type="PANTHER" id="PTHR28152">
    <property type="entry name" value="HYDROXYACYL-THIOESTER DEHYDRATASE TYPE 2, MITOCHONDRIAL"/>
    <property type="match status" value="1"/>
</dbReference>
<feature type="compositionally biased region" description="Low complexity" evidence="2">
    <location>
        <begin position="403"/>
        <end position="416"/>
    </location>
</feature>
<feature type="transmembrane region" description="Helical" evidence="1">
    <location>
        <begin position="330"/>
        <end position="357"/>
    </location>
</feature>
<feature type="transmembrane region" description="Helical" evidence="1">
    <location>
        <begin position="277"/>
        <end position="296"/>
    </location>
</feature>
<comment type="subcellular location">
    <subcellularLocation>
        <location evidence="1">Endoplasmic reticulum membrane</location>
        <topology evidence="1">Multi-pass membrane protein</topology>
    </subcellularLocation>
</comment>
<proteinExistence type="inferred from homology"/>
<accession>A0A0B8N3I7</accession>
<keyword evidence="1" id="KW-0472">Membrane</keyword>
<dbReference type="GO" id="GO:0005739">
    <property type="term" value="C:mitochondrion"/>
    <property type="evidence" value="ECO:0007669"/>
    <property type="project" value="TreeGrafter"/>
</dbReference>
<name>A0A0B8N3I7_TALPI</name>
<sequence length="438" mass="49157">MPSGHHLVYFPPQVTLSELLPDGTDILHTPGEPFNRRLWAGGEITFPQLGAESSNLLLNGQRAVCVENIDNVDVHGSEGNEKILVTIDRRFTEVHEHEDETQIRARVASNGSEVLVEKRTLFFMRDLDLEQQIERDRRKSRFVKAPTNPDISYSMTPTKALLFRFSALTFNAHLIHLDPHYAQTTEGHQNILVHGPLTVVLMLSFLSSHLSKLGLRVKDIEYRNLAPLHVDEELRICAKAKQQTSGQWGVWIEGPQVYTYASGLERGAPRFALPGDFTVYLIFVCTVIMITAYWYLSARVFTKVALTHTWSQVNRGQIVTFYVIQIKAEYLPVCLLLLDVVSGGWPAAIMSMIGIFASHMYDFFTRLWPLFGGGRNYLKTPAFLHRLWGTRVREQRTRGLGPSAGSSSQASSGQSSARDDSIGSSWSMRGAGRRLGGN</sequence>
<dbReference type="PANTHER" id="PTHR28152:SF1">
    <property type="entry name" value="HYDROXYACYL-THIOESTER DEHYDRATASE TYPE 2, MITOCHONDRIAL"/>
    <property type="match status" value="1"/>
</dbReference>
<feature type="region of interest" description="Disordered" evidence="2">
    <location>
        <begin position="398"/>
        <end position="438"/>
    </location>
</feature>
<gene>
    <name evidence="3" type="ORF">TCE0_038f12289</name>
</gene>
<keyword evidence="1" id="KW-0256">Endoplasmic reticulum</keyword>
<comment type="similarity">
    <text evidence="1">Belongs to the derlin family.</text>
</comment>
<dbReference type="Proteomes" id="UP000053095">
    <property type="component" value="Unassembled WGS sequence"/>
</dbReference>
<protein>
    <recommendedName>
        <fullName evidence="1">Derlin</fullName>
    </recommendedName>
</protein>
<dbReference type="GO" id="GO:0019171">
    <property type="term" value="F:(3R)-hydroxyacyl-[acyl-carrier-protein] dehydratase activity"/>
    <property type="evidence" value="ECO:0007669"/>
    <property type="project" value="TreeGrafter"/>
</dbReference>
<dbReference type="AlphaFoldDB" id="A0A0B8N3I7"/>
<dbReference type="Pfam" id="PF04511">
    <property type="entry name" value="DER1"/>
    <property type="match status" value="1"/>
</dbReference>
<dbReference type="SUPFAM" id="SSF54637">
    <property type="entry name" value="Thioesterase/thiol ester dehydrase-isomerase"/>
    <property type="match status" value="1"/>
</dbReference>
<evidence type="ECO:0000313" key="4">
    <source>
        <dbReference type="Proteomes" id="UP000053095"/>
    </source>
</evidence>
<organism evidence="3 4">
    <name type="scientific">Talaromyces pinophilus</name>
    <name type="common">Penicillium pinophilum</name>
    <dbReference type="NCBI Taxonomy" id="128442"/>
    <lineage>
        <taxon>Eukaryota</taxon>
        <taxon>Fungi</taxon>
        <taxon>Dikarya</taxon>
        <taxon>Ascomycota</taxon>
        <taxon>Pezizomycotina</taxon>
        <taxon>Eurotiomycetes</taxon>
        <taxon>Eurotiomycetidae</taxon>
        <taxon>Eurotiales</taxon>
        <taxon>Trichocomaceae</taxon>
        <taxon>Talaromyces</taxon>
        <taxon>Talaromyces sect. Talaromyces</taxon>
    </lineage>
</organism>
<keyword evidence="1" id="KW-0812">Transmembrane</keyword>
<evidence type="ECO:0000256" key="2">
    <source>
        <dbReference type="SAM" id="MobiDB-lite"/>
    </source>
</evidence>
<dbReference type="InterPro" id="IPR029069">
    <property type="entry name" value="HotDog_dom_sf"/>
</dbReference>
<dbReference type="InterPro" id="IPR007599">
    <property type="entry name" value="DER1"/>
</dbReference>
<dbReference type="InterPro" id="IPR052741">
    <property type="entry name" value="Mitochondrial_HTD2"/>
</dbReference>
<keyword evidence="4" id="KW-1185">Reference proteome</keyword>
<dbReference type="Gene3D" id="3.10.129.10">
    <property type="entry name" value="Hotdog Thioesterase"/>
    <property type="match status" value="1"/>
</dbReference>